<feature type="transmembrane region" description="Helical" evidence="4">
    <location>
        <begin position="259"/>
        <end position="279"/>
    </location>
</feature>
<evidence type="ECO:0000256" key="4">
    <source>
        <dbReference type="SAM" id="Phobius"/>
    </source>
</evidence>
<feature type="transmembrane region" description="Helical" evidence="4">
    <location>
        <begin position="115"/>
        <end position="139"/>
    </location>
</feature>
<feature type="transmembrane region" description="Helical" evidence="4">
    <location>
        <begin position="356"/>
        <end position="377"/>
    </location>
</feature>
<feature type="transmembrane region" description="Helical" evidence="4">
    <location>
        <begin position="232"/>
        <end position="253"/>
    </location>
</feature>
<keyword evidence="2 4" id="KW-1133">Transmembrane helix</keyword>
<evidence type="ECO:0000256" key="3">
    <source>
        <dbReference type="ARBA" id="ARBA00023136"/>
    </source>
</evidence>
<dbReference type="Proteomes" id="UP000315816">
    <property type="component" value="Unassembled WGS sequence"/>
</dbReference>
<feature type="transmembrane region" description="Helical" evidence="4">
    <location>
        <begin position="90"/>
        <end position="109"/>
    </location>
</feature>
<evidence type="ECO:0000256" key="1">
    <source>
        <dbReference type="ARBA" id="ARBA00022692"/>
    </source>
</evidence>
<evidence type="ECO:0000256" key="2">
    <source>
        <dbReference type="ARBA" id="ARBA00022989"/>
    </source>
</evidence>
<dbReference type="InterPro" id="IPR050327">
    <property type="entry name" value="Proton-linked_MCT"/>
</dbReference>
<keyword evidence="1 4" id="KW-0812">Transmembrane</keyword>
<feature type="transmembrane region" description="Helical" evidence="4">
    <location>
        <begin position="291"/>
        <end position="312"/>
    </location>
</feature>
<protein>
    <submittedName>
        <fullName evidence="5">MFS transporter</fullName>
    </submittedName>
</protein>
<dbReference type="OrthoDB" id="7200137at2"/>
<sequence length="419" mass="44938">MGCRSLRIPGSSYRMINLHRDYLPAIALGITQIMGYGTLMYAYAVLLPHMADDLGLSLSSAFGILSLGLFFGGAVAPVSGALVDRFGGRWVMTTGSALAGISVMSLGFVQNTYGLFAAILCAEAAGMMVLYNVAFASVARLDLRVPTKKSISVITLFGGVASTIFWPITLWLYNWQGWQATWFILGMAYVLVCVPLHFFTLARPMTDAGTTNQAELADWPELTGQDRKRGMIWMLVSFIFSGYLMGAVMTLWVTNVQDLGHTAAMAAFAGAVIGPFKTVGRFFEMLVSRNMYPLVTYGLSLALVSAGFVTILTVGFTLPGLFIAAALYGMGDGIKTIARGTLPLALFGAKGYGARLGWISVVTMGLNASAPFVFAWTTQTFGGWWSFAAMAACIAVAVATFLLIPDPRQPNRTLSHAST</sequence>
<dbReference type="RefSeq" id="WP_142853527.1">
    <property type="nucleotide sequence ID" value="NZ_ML660020.1"/>
</dbReference>
<dbReference type="InterPro" id="IPR011701">
    <property type="entry name" value="MFS"/>
</dbReference>
<feature type="transmembrane region" description="Helical" evidence="4">
    <location>
        <begin position="151"/>
        <end position="173"/>
    </location>
</feature>
<dbReference type="Gene3D" id="1.20.1250.20">
    <property type="entry name" value="MFS general substrate transporter like domains"/>
    <property type="match status" value="1"/>
</dbReference>
<feature type="transmembrane region" description="Helical" evidence="4">
    <location>
        <begin position="56"/>
        <end position="78"/>
    </location>
</feature>
<accession>A0A545SQW6</accession>
<dbReference type="InterPro" id="IPR036259">
    <property type="entry name" value="MFS_trans_sf"/>
</dbReference>
<organism evidence="5 6">
    <name type="scientific">Aliiroseovarius halocynthiae</name>
    <dbReference type="NCBI Taxonomy" id="985055"/>
    <lineage>
        <taxon>Bacteria</taxon>
        <taxon>Pseudomonadati</taxon>
        <taxon>Pseudomonadota</taxon>
        <taxon>Alphaproteobacteria</taxon>
        <taxon>Rhodobacterales</taxon>
        <taxon>Paracoccaceae</taxon>
        <taxon>Aliiroseovarius</taxon>
    </lineage>
</organism>
<reference evidence="5 6" key="1">
    <citation type="submission" date="2019-06" db="EMBL/GenBank/DDBJ databases">
        <title>A novel species of marine bacteria.</title>
        <authorList>
            <person name="Wang Y."/>
        </authorList>
    </citation>
    <scope>NUCLEOTIDE SEQUENCE [LARGE SCALE GENOMIC DNA]</scope>
    <source>
        <strain evidence="5 6">MA1-10</strain>
    </source>
</reference>
<keyword evidence="6" id="KW-1185">Reference proteome</keyword>
<name>A0A545SQW6_9RHOB</name>
<evidence type="ECO:0000313" key="6">
    <source>
        <dbReference type="Proteomes" id="UP000315816"/>
    </source>
</evidence>
<dbReference type="EMBL" id="VICH01000006">
    <property type="protein sequence ID" value="TQV67363.1"/>
    <property type="molecule type" value="Genomic_DNA"/>
</dbReference>
<dbReference type="PANTHER" id="PTHR11360:SF308">
    <property type="entry name" value="BLL3089 PROTEIN"/>
    <property type="match status" value="1"/>
</dbReference>
<keyword evidence="3 4" id="KW-0472">Membrane</keyword>
<comment type="caution">
    <text evidence="5">The sequence shown here is derived from an EMBL/GenBank/DDBJ whole genome shotgun (WGS) entry which is preliminary data.</text>
</comment>
<proteinExistence type="predicted"/>
<dbReference type="GO" id="GO:0022857">
    <property type="term" value="F:transmembrane transporter activity"/>
    <property type="evidence" value="ECO:0007669"/>
    <property type="project" value="InterPro"/>
</dbReference>
<evidence type="ECO:0000313" key="5">
    <source>
        <dbReference type="EMBL" id="TQV67363.1"/>
    </source>
</evidence>
<dbReference type="AlphaFoldDB" id="A0A545SQW6"/>
<gene>
    <name evidence="5" type="ORF">FIL88_09030</name>
</gene>
<dbReference type="Pfam" id="PF07690">
    <property type="entry name" value="MFS_1"/>
    <property type="match status" value="1"/>
</dbReference>
<feature type="transmembrane region" description="Helical" evidence="4">
    <location>
        <begin position="383"/>
        <end position="404"/>
    </location>
</feature>
<dbReference type="PANTHER" id="PTHR11360">
    <property type="entry name" value="MONOCARBOXYLATE TRANSPORTER"/>
    <property type="match status" value="1"/>
</dbReference>
<feature type="transmembrane region" description="Helical" evidence="4">
    <location>
        <begin position="21"/>
        <end position="44"/>
    </location>
</feature>
<dbReference type="SUPFAM" id="SSF103473">
    <property type="entry name" value="MFS general substrate transporter"/>
    <property type="match status" value="1"/>
</dbReference>
<feature type="transmembrane region" description="Helical" evidence="4">
    <location>
        <begin position="179"/>
        <end position="199"/>
    </location>
</feature>